<dbReference type="CDD" id="cd04301">
    <property type="entry name" value="NAT_SF"/>
    <property type="match status" value="1"/>
</dbReference>
<dbReference type="Gene3D" id="3.40.630.30">
    <property type="match status" value="1"/>
</dbReference>
<evidence type="ECO:0000313" key="3">
    <source>
        <dbReference type="Proteomes" id="UP001597419"/>
    </source>
</evidence>
<comment type="caution">
    <text evidence="2">The sequence shown here is derived from an EMBL/GenBank/DDBJ whole genome shotgun (WGS) entry which is preliminary data.</text>
</comment>
<keyword evidence="2" id="KW-0012">Acyltransferase</keyword>
<dbReference type="PANTHER" id="PTHR43617:SF20">
    <property type="entry name" value="N-ALPHA-ACETYLTRANSFERASE RIMI"/>
    <property type="match status" value="1"/>
</dbReference>
<reference evidence="3" key="1">
    <citation type="journal article" date="2019" name="Int. J. Syst. Evol. Microbiol.">
        <title>The Global Catalogue of Microorganisms (GCM) 10K type strain sequencing project: providing services to taxonomists for standard genome sequencing and annotation.</title>
        <authorList>
            <consortium name="The Broad Institute Genomics Platform"/>
            <consortium name="The Broad Institute Genome Sequencing Center for Infectious Disease"/>
            <person name="Wu L."/>
            <person name="Ma J."/>
        </authorList>
    </citation>
    <scope>NUCLEOTIDE SEQUENCE [LARGE SCALE GENOMIC DNA]</scope>
    <source>
        <strain evidence="3">CGMCC 4.7643</strain>
    </source>
</reference>
<dbReference type="SUPFAM" id="SSF55729">
    <property type="entry name" value="Acyl-CoA N-acyltransferases (Nat)"/>
    <property type="match status" value="1"/>
</dbReference>
<dbReference type="Proteomes" id="UP001597419">
    <property type="component" value="Unassembled WGS sequence"/>
</dbReference>
<feature type="domain" description="N-acetyltransferase" evidence="1">
    <location>
        <begin position="175"/>
        <end position="319"/>
    </location>
</feature>
<dbReference type="Pfam" id="PF00583">
    <property type="entry name" value="Acetyltransf_1"/>
    <property type="match status" value="1"/>
</dbReference>
<dbReference type="EC" id="2.3.1.-" evidence="2"/>
<organism evidence="2 3">
    <name type="scientific">Amycolatopsis samaneae</name>
    <dbReference type="NCBI Taxonomy" id="664691"/>
    <lineage>
        <taxon>Bacteria</taxon>
        <taxon>Bacillati</taxon>
        <taxon>Actinomycetota</taxon>
        <taxon>Actinomycetes</taxon>
        <taxon>Pseudonocardiales</taxon>
        <taxon>Pseudonocardiaceae</taxon>
        <taxon>Amycolatopsis</taxon>
    </lineage>
</organism>
<dbReference type="PROSITE" id="PS51186">
    <property type="entry name" value="GNAT"/>
    <property type="match status" value="1"/>
</dbReference>
<dbReference type="RefSeq" id="WP_345389677.1">
    <property type="nucleotide sequence ID" value="NZ_BAABHG010000003.1"/>
</dbReference>
<protein>
    <submittedName>
        <fullName evidence="2">GNAT family N-acetyltransferase</fullName>
        <ecNumber evidence="2">2.3.1.-</ecNumber>
    </submittedName>
</protein>
<dbReference type="InterPro" id="IPR016181">
    <property type="entry name" value="Acyl_CoA_acyltransferase"/>
</dbReference>
<name>A0ABW5G8P1_9PSEU</name>
<dbReference type="EMBL" id="JBHUKU010000002">
    <property type="protein sequence ID" value="MFD2457881.1"/>
    <property type="molecule type" value="Genomic_DNA"/>
</dbReference>
<dbReference type="InterPro" id="IPR000182">
    <property type="entry name" value="GNAT_dom"/>
</dbReference>
<accession>A0ABW5G8P1</accession>
<dbReference type="GO" id="GO:0016746">
    <property type="term" value="F:acyltransferase activity"/>
    <property type="evidence" value="ECO:0007669"/>
    <property type="project" value="UniProtKB-KW"/>
</dbReference>
<keyword evidence="3" id="KW-1185">Reference proteome</keyword>
<keyword evidence="2" id="KW-0808">Transferase</keyword>
<evidence type="ECO:0000259" key="1">
    <source>
        <dbReference type="PROSITE" id="PS51186"/>
    </source>
</evidence>
<dbReference type="InterPro" id="IPR050276">
    <property type="entry name" value="MshD_Acetyltransferase"/>
</dbReference>
<evidence type="ECO:0000313" key="2">
    <source>
        <dbReference type="EMBL" id="MFD2457881.1"/>
    </source>
</evidence>
<proteinExistence type="predicted"/>
<gene>
    <name evidence="2" type="ORF">ACFSYJ_04690</name>
</gene>
<dbReference type="PANTHER" id="PTHR43617">
    <property type="entry name" value="L-AMINO ACID N-ACETYLTRANSFERASE"/>
    <property type="match status" value="1"/>
</dbReference>
<sequence length="319" mass="35404">MDLTWRPLTLDDTPAMAGLVALMERAEPTGEHHDAADLREMLSSPNVDLATASTGGWDGDRLVATGVVLRRDAANPAHMVRFEALTHPECRDDALGEYLMSWFAETADQVHEKAFPGAPLELHAATHEGQRWLATTLERAGFRHLRSFVDMRADLAALPERPPLPEGVEPVPYEPRHDELTRLACNAAFDGHWGSTERSPETWRHLVTGRDFLPELSFLVLSPAEDEVLAFVLSSYFASDEAVTGVRELHVSHVGTREPLRGRGIASALLRHTLAEAEKRGYERSSLGVDVDNAHRAVGVYERCGYRVDQSWKGYVRLG</sequence>